<dbReference type="InterPro" id="IPR056770">
    <property type="entry name" value="Piezo_THU9_anchor"/>
</dbReference>
<dbReference type="GO" id="GO:0005261">
    <property type="term" value="F:monoatomic cation channel activity"/>
    <property type="evidence" value="ECO:0007669"/>
    <property type="project" value="TreeGrafter"/>
</dbReference>
<dbReference type="PANTHER" id="PTHR13167:SF25">
    <property type="entry name" value="PIEZO-TYPE MECHANOSENSITIVE ION CHANNEL COMPONENT"/>
    <property type="match status" value="1"/>
</dbReference>
<dbReference type="InterPro" id="IPR031334">
    <property type="entry name" value="Piezo_cap_dom"/>
</dbReference>
<evidence type="ECO:0000313" key="6">
    <source>
        <dbReference type="Proteomes" id="UP001140949"/>
    </source>
</evidence>
<dbReference type="EMBL" id="JANAVB010028196">
    <property type="protein sequence ID" value="KAJ6816804.1"/>
    <property type="molecule type" value="Genomic_DNA"/>
</dbReference>
<dbReference type="GO" id="GO:0050982">
    <property type="term" value="P:detection of mechanical stimulus"/>
    <property type="evidence" value="ECO:0007669"/>
    <property type="project" value="TreeGrafter"/>
</dbReference>
<dbReference type="GO" id="GO:0071260">
    <property type="term" value="P:cellular response to mechanical stimulus"/>
    <property type="evidence" value="ECO:0007669"/>
    <property type="project" value="TreeGrafter"/>
</dbReference>
<dbReference type="AlphaFoldDB" id="A0AAX6I646"/>
<dbReference type="GO" id="GO:0008381">
    <property type="term" value="F:mechanosensitive monoatomic ion channel activity"/>
    <property type="evidence" value="ECO:0007669"/>
    <property type="project" value="InterPro"/>
</dbReference>
<evidence type="ECO:0000313" key="4">
    <source>
        <dbReference type="EMBL" id="KAJ6816804.1"/>
    </source>
</evidence>
<dbReference type="GO" id="GO:0016020">
    <property type="term" value="C:membrane"/>
    <property type="evidence" value="ECO:0007669"/>
    <property type="project" value="InterPro"/>
</dbReference>
<dbReference type="Pfam" id="PF12166">
    <property type="entry name" value="Piezo_cap"/>
    <property type="match status" value="1"/>
</dbReference>
<dbReference type="InterPro" id="IPR027272">
    <property type="entry name" value="Piezo"/>
</dbReference>
<gene>
    <name evidence="5" type="ORF">M6B38_274430</name>
    <name evidence="4" type="ORF">M6B38_415880</name>
</gene>
<name>A0AAX6I646_IRIPA</name>
<organism evidence="5 6">
    <name type="scientific">Iris pallida</name>
    <name type="common">Sweet iris</name>
    <dbReference type="NCBI Taxonomy" id="29817"/>
    <lineage>
        <taxon>Eukaryota</taxon>
        <taxon>Viridiplantae</taxon>
        <taxon>Streptophyta</taxon>
        <taxon>Embryophyta</taxon>
        <taxon>Tracheophyta</taxon>
        <taxon>Spermatophyta</taxon>
        <taxon>Magnoliopsida</taxon>
        <taxon>Liliopsida</taxon>
        <taxon>Asparagales</taxon>
        <taxon>Iridaceae</taxon>
        <taxon>Iridoideae</taxon>
        <taxon>Irideae</taxon>
        <taxon>Iris</taxon>
    </lineage>
</organism>
<dbReference type="EMBL" id="JANAVB010004600">
    <property type="protein sequence ID" value="KAJ6848461.1"/>
    <property type="molecule type" value="Genomic_DNA"/>
</dbReference>
<reference evidence="5" key="1">
    <citation type="journal article" date="2023" name="GigaByte">
        <title>Genome assembly of the bearded iris, Iris pallida Lam.</title>
        <authorList>
            <person name="Bruccoleri R.E."/>
            <person name="Oakeley E.J."/>
            <person name="Faust A.M.E."/>
            <person name="Altorfer M."/>
            <person name="Dessus-Babus S."/>
            <person name="Burckhardt D."/>
            <person name="Oertli M."/>
            <person name="Naumann U."/>
            <person name="Petersen F."/>
            <person name="Wong J."/>
        </authorList>
    </citation>
    <scope>NUCLEOTIDE SEQUENCE</scope>
    <source>
        <strain evidence="5">GSM-AAB239-AS_SAM_17_03QT</strain>
    </source>
</reference>
<evidence type="ECO:0000313" key="5">
    <source>
        <dbReference type="EMBL" id="KAJ6848461.1"/>
    </source>
</evidence>
<dbReference type="PANTHER" id="PTHR13167">
    <property type="entry name" value="PIEZO-TYPE MECHANOSENSITIVE ION CHANNEL COMPONENT"/>
    <property type="match status" value="1"/>
</dbReference>
<feature type="transmembrane region" description="Helical" evidence="1">
    <location>
        <begin position="282"/>
        <end position="299"/>
    </location>
</feature>
<comment type="caution">
    <text evidence="5">The sequence shown here is derived from an EMBL/GenBank/DDBJ whole genome shotgun (WGS) entry which is preliminary data.</text>
</comment>
<feature type="domain" description="Piezo non-specific cation channel cap" evidence="2">
    <location>
        <begin position="90"/>
        <end position="362"/>
    </location>
</feature>
<feature type="transmembrane region" description="Helical" evidence="1">
    <location>
        <begin position="40"/>
        <end position="61"/>
    </location>
</feature>
<evidence type="ECO:0000259" key="3">
    <source>
        <dbReference type="Pfam" id="PF24874"/>
    </source>
</evidence>
<evidence type="ECO:0000259" key="2">
    <source>
        <dbReference type="Pfam" id="PF12166"/>
    </source>
</evidence>
<evidence type="ECO:0000256" key="1">
    <source>
        <dbReference type="SAM" id="Phobius"/>
    </source>
</evidence>
<keyword evidence="6" id="KW-1185">Reference proteome</keyword>
<sequence length="364" mass="41519">MYDWLKLEDINASLFLVKCDANLNRAGHKQGQRQNRITKFCSGICLFFILICVIWAPMLMYSSGNPTNIANPINDVSVQIDIKSAGGRLTLFETTLCEKFTSQPMEFYEKIDPLGYLDIYNVEDIQLICCQADASTMWLVPPVVKNRYITSLDNMSITFTWVFTRERPKGKEAVKSELPVENPPSPREVKEVLNGTADSFIIYDAYPRYFRVTSSGEVRRLEQTVSSVSGELFLNHGYPPWWSFHDINATDVSGCNGLTGPMAIVVSEETPQGILGETLSKFSIWSLYITFVLAVGRFIRLQCSDLRMRIPYENLPSCDRLIAICEDIYAARAEGELEVEEILYWTLVKIYRSPHMLLEYTKLE</sequence>
<dbReference type="Pfam" id="PF24874">
    <property type="entry name" value="Piezo_THU9_anchor"/>
    <property type="match status" value="1"/>
</dbReference>
<keyword evidence="1" id="KW-0472">Membrane</keyword>
<reference evidence="5" key="2">
    <citation type="submission" date="2023-04" db="EMBL/GenBank/DDBJ databases">
        <authorList>
            <person name="Bruccoleri R.E."/>
            <person name="Oakeley E.J."/>
            <person name="Faust A.-M."/>
            <person name="Dessus-Babus S."/>
            <person name="Altorfer M."/>
            <person name="Burckhardt D."/>
            <person name="Oertli M."/>
            <person name="Naumann U."/>
            <person name="Petersen F."/>
            <person name="Wong J."/>
        </authorList>
    </citation>
    <scope>NUCLEOTIDE SEQUENCE</scope>
    <source>
        <strain evidence="5">GSM-AAB239-AS_SAM_17_03QT</strain>
        <tissue evidence="5">Leaf</tissue>
    </source>
</reference>
<proteinExistence type="predicted"/>
<dbReference type="GO" id="GO:0042391">
    <property type="term" value="P:regulation of membrane potential"/>
    <property type="evidence" value="ECO:0007669"/>
    <property type="project" value="TreeGrafter"/>
</dbReference>
<keyword evidence="1" id="KW-0812">Transmembrane</keyword>
<dbReference type="Proteomes" id="UP001140949">
    <property type="component" value="Unassembled WGS sequence"/>
</dbReference>
<accession>A0AAX6I646</accession>
<protein>
    <submittedName>
        <fullName evidence="5">Piezo-type mechanosensitive ion channel-like protein</fullName>
    </submittedName>
</protein>
<feature type="domain" description="Piezo THU9 and anchor" evidence="3">
    <location>
        <begin position="1"/>
        <end position="62"/>
    </location>
</feature>
<keyword evidence="1" id="KW-1133">Transmembrane helix</keyword>